<proteinExistence type="inferred from homology"/>
<dbReference type="GO" id="GO:0008237">
    <property type="term" value="F:metallopeptidase activity"/>
    <property type="evidence" value="ECO:0007669"/>
    <property type="project" value="UniProtKB-KW"/>
</dbReference>
<dbReference type="EMBL" id="CAXAMM010015091">
    <property type="protein sequence ID" value="CAK9035482.1"/>
    <property type="molecule type" value="Genomic_DNA"/>
</dbReference>
<keyword evidence="4" id="KW-0378">Hydrolase</keyword>
<evidence type="ECO:0000256" key="2">
    <source>
        <dbReference type="ARBA" id="ARBA00005634"/>
    </source>
</evidence>
<evidence type="ECO:0000313" key="5">
    <source>
        <dbReference type="Proteomes" id="UP001642464"/>
    </source>
</evidence>
<dbReference type="Pfam" id="PF04389">
    <property type="entry name" value="Peptidase_M28"/>
    <property type="match status" value="1"/>
</dbReference>
<gene>
    <name evidence="4" type="ORF">SCF082_LOCUS21311</name>
</gene>
<comment type="caution">
    <text evidence="4">The sequence shown here is derived from an EMBL/GenBank/DDBJ whole genome shotgun (WGS) entry which is preliminary data.</text>
</comment>
<dbReference type="PANTHER" id="PTHR12147">
    <property type="entry name" value="METALLOPEPTIDASE M28 FAMILY MEMBER"/>
    <property type="match status" value="1"/>
</dbReference>
<keyword evidence="5" id="KW-1185">Reference proteome</keyword>
<dbReference type="Gene3D" id="3.40.630.10">
    <property type="entry name" value="Zn peptidases"/>
    <property type="match status" value="1"/>
</dbReference>
<protein>
    <submittedName>
        <fullName evidence="4">Probable zinc metalloprotease PTRG_04772</fullName>
    </submittedName>
</protein>
<dbReference type="Proteomes" id="UP001642464">
    <property type="component" value="Unassembled WGS sequence"/>
</dbReference>
<comment type="similarity">
    <text evidence="2">Belongs to the peptidase M28 family. M28B subfamily.</text>
</comment>
<evidence type="ECO:0000256" key="1">
    <source>
        <dbReference type="ARBA" id="ARBA00001947"/>
    </source>
</evidence>
<evidence type="ECO:0000313" key="4">
    <source>
        <dbReference type="EMBL" id="CAK9035482.1"/>
    </source>
</evidence>
<dbReference type="PANTHER" id="PTHR12147:SF26">
    <property type="entry name" value="PEPTIDASE M28 DOMAIN-CONTAINING PROTEIN"/>
    <property type="match status" value="1"/>
</dbReference>
<name>A0ABP0LB51_9DINO</name>
<dbReference type="SUPFAM" id="SSF53187">
    <property type="entry name" value="Zn-dependent exopeptidases"/>
    <property type="match status" value="1"/>
</dbReference>
<comment type="cofactor">
    <cofactor evidence="1">
        <name>Zn(2+)</name>
        <dbReference type="ChEBI" id="CHEBI:29105"/>
    </cofactor>
</comment>
<keyword evidence="4" id="KW-0482">Metalloprotease</keyword>
<accession>A0ABP0LB51</accession>
<sequence length="462" mass="50159">MRLAALLLALTRAFELPRIHPEATSLLSDGKWWAQVGDHVVHTPHASSGLSTNIGNYYYAYGSHKALNDELRDKRVGGAGRVHIFHLPEGKESLATTLPKVAGRRDSLSSLVQLNHKDVLSDAKLFPDFELPKDLSCVQSYKALREELCVVDSITSDSMMQQLTELVQLGDGTQQTRSYSNPVATANSVRYLQKKFKDMGYQTCKESFSDQNDVVAFLPGSESGSVTIGGHYDSRPFEGLAPGAVDNGSGASAVLAIAKAIADAGVKPKKTLVFACFAAEEPGLRGSEELATRLSGLGSSTSPQDGEKGAARIMSRLCGQDDSSSSILQANSLMQRLRRQDSEHKALVMDEIAWRSSATNSPVVNLESYDWADKVLKHLAGASQTHNGDRLRVTHSNNPFGSDHMSFLQKNMQSVLSIHGDDESYPHYHQASDDLDQVNPELYTLITKMNAGAALRLAGVSK</sequence>
<organism evidence="4 5">
    <name type="scientific">Durusdinium trenchii</name>
    <dbReference type="NCBI Taxonomy" id="1381693"/>
    <lineage>
        <taxon>Eukaryota</taxon>
        <taxon>Sar</taxon>
        <taxon>Alveolata</taxon>
        <taxon>Dinophyceae</taxon>
        <taxon>Suessiales</taxon>
        <taxon>Symbiodiniaceae</taxon>
        <taxon>Durusdinium</taxon>
    </lineage>
</organism>
<reference evidence="4 5" key="1">
    <citation type="submission" date="2024-02" db="EMBL/GenBank/DDBJ databases">
        <authorList>
            <person name="Chen Y."/>
            <person name="Shah S."/>
            <person name="Dougan E. K."/>
            <person name="Thang M."/>
            <person name="Chan C."/>
        </authorList>
    </citation>
    <scope>NUCLEOTIDE SEQUENCE [LARGE SCALE GENOMIC DNA]</scope>
</reference>
<keyword evidence="4" id="KW-0645">Protease</keyword>
<evidence type="ECO:0000259" key="3">
    <source>
        <dbReference type="Pfam" id="PF04389"/>
    </source>
</evidence>
<feature type="domain" description="Peptidase M28" evidence="3">
    <location>
        <begin position="214"/>
        <end position="449"/>
    </location>
</feature>
<dbReference type="InterPro" id="IPR045175">
    <property type="entry name" value="M28_fam"/>
</dbReference>
<dbReference type="InterPro" id="IPR007484">
    <property type="entry name" value="Peptidase_M28"/>
</dbReference>